<accession>A0A4S8M5T0</accession>
<evidence type="ECO:0000256" key="1">
    <source>
        <dbReference type="SAM" id="MobiDB-lite"/>
    </source>
</evidence>
<dbReference type="OrthoDB" id="2846736at2759"/>
<keyword evidence="2" id="KW-0732">Signal</keyword>
<dbReference type="AlphaFoldDB" id="A0A4S8M5T0"/>
<sequence>MHHCLSFLSLFVLLLLSGSSLGMVVPPRVLSENRIEPGSLLDFTTTLPKELLAALTKLKPPPPPTPQKAISPHPYSPPSKPDQNLSHSNPYPIVNPPVRMHFKGGDHRYDDYDYHTDSHTVQCFNTPRPDANCCNDVGCAADSGPRDVHLKCRQLDSKKFGQSAHQQFCVREGYYQLT</sequence>
<dbReference type="Proteomes" id="UP000297245">
    <property type="component" value="Unassembled WGS sequence"/>
</dbReference>
<dbReference type="EMBL" id="ML179151">
    <property type="protein sequence ID" value="THU97612.1"/>
    <property type="molecule type" value="Genomic_DNA"/>
</dbReference>
<reference evidence="3 4" key="1">
    <citation type="journal article" date="2019" name="Nat. Ecol. Evol.">
        <title>Megaphylogeny resolves global patterns of mushroom evolution.</title>
        <authorList>
            <person name="Varga T."/>
            <person name="Krizsan K."/>
            <person name="Foldi C."/>
            <person name="Dima B."/>
            <person name="Sanchez-Garcia M."/>
            <person name="Sanchez-Ramirez S."/>
            <person name="Szollosi G.J."/>
            <person name="Szarkandi J.G."/>
            <person name="Papp V."/>
            <person name="Albert L."/>
            <person name="Andreopoulos W."/>
            <person name="Angelini C."/>
            <person name="Antonin V."/>
            <person name="Barry K.W."/>
            <person name="Bougher N.L."/>
            <person name="Buchanan P."/>
            <person name="Buyck B."/>
            <person name="Bense V."/>
            <person name="Catcheside P."/>
            <person name="Chovatia M."/>
            <person name="Cooper J."/>
            <person name="Damon W."/>
            <person name="Desjardin D."/>
            <person name="Finy P."/>
            <person name="Geml J."/>
            <person name="Haridas S."/>
            <person name="Hughes K."/>
            <person name="Justo A."/>
            <person name="Karasinski D."/>
            <person name="Kautmanova I."/>
            <person name="Kiss B."/>
            <person name="Kocsube S."/>
            <person name="Kotiranta H."/>
            <person name="LaButti K.M."/>
            <person name="Lechner B.E."/>
            <person name="Liimatainen K."/>
            <person name="Lipzen A."/>
            <person name="Lukacs Z."/>
            <person name="Mihaltcheva S."/>
            <person name="Morgado L.N."/>
            <person name="Niskanen T."/>
            <person name="Noordeloos M.E."/>
            <person name="Ohm R.A."/>
            <person name="Ortiz-Santana B."/>
            <person name="Ovrebo C."/>
            <person name="Racz N."/>
            <person name="Riley R."/>
            <person name="Savchenko A."/>
            <person name="Shiryaev A."/>
            <person name="Soop K."/>
            <person name="Spirin V."/>
            <person name="Szebenyi C."/>
            <person name="Tomsovsky M."/>
            <person name="Tulloss R.E."/>
            <person name="Uehling J."/>
            <person name="Grigoriev I.V."/>
            <person name="Vagvolgyi C."/>
            <person name="Papp T."/>
            <person name="Martin F.M."/>
            <person name="Miettinen O."/>
            <person name="Hibbett D.S."/>
            <person name="Nagy L.G."/>
        </authorList>
    </citation>
    <scope>NUCLEOTIDE SEQUENCE [LARGE SCALE GENOMIC DNA]</scope>
    <source>
        <strain evidence="3 4">CBS 962.96</strain>
    </source>
</reference>
<keyword evidence="4" id="KW-1185">Reference proteome</keyword>
<protein>
    <recommendedName>
        <fullName evidence="5">Hydrophobin</fullName>
    </recommendedName>
</protein>
<feature type="chain" id="PRO_5020839565" description="Hydrophobin" evidence="2">
    <location>
        <begin position="23"/>
        <end position="178"/>
    </location>
</feature>
<proteinExistence type="predicted"/>
<evidence type="ECO:0000313" key="4">
    <source>
        <dbReference type="Proteomes" id="UP000297245"/>
    </source>
</evidence>
<feature type="signal peptide" evidence="2">
    <location>
        <begin position="1"/>
        <end position="22"/>
    </location>
</feature>
<feature type="region of interest" description="Disordered" evidence="1">
    <location>
        <begin position="56"/>
        <end position="91"/>
    </location>
</feature>
<organism evidence="3 4">
    <name type="scientific">Dendrothele bispora (strain CBS 962.96)</name>
    <dbReference type="NCBI Taxonomy" id="1314807"/>
    <lineage>
        <taxon>Eukaryota</taxon>
        <taxon>Fungi</taxon>
        <taxon>Dikarya</taxon>
        <taxon>Basidiomycota</taxon>
        <taxon>Agaricomycotina</taxon>
        <taxon>Agaricomycetes</taxon>
        <taxon>Agaricomycetidae</taxon>
        <taxon>Agaricales</taxon>
        <taxon>Agaricales incertae sedis</taxon>
        <taxon>Dendrothele</taxon>
    </lineage>
</organism>
<evidence type="ECO:0000256" key="2">
    <source>
        <dbReference type="SAM" id="SignalP"/>
    </source>
</evidence>
<evidence type="ECO:0000313" key="3">
    <source>
        <dbReference type="EMBL" id="THU97612.1"/>
    </source>
</evidence>
<name>A0A4S8M5T0_DENBC</name>
<evidence type="ECO:0008006" key="5">
    <source>
        <dbReference type="Google" id="ProtNLM"/>
    </source>
</evidence>
<gene>
    <name evidence="3" type="ORF">K435DRAFT_857397</name>
</gene>